<keyword evidence="4" id="KW-0028">Amino-acid biosynthesis</keyword>
<dbReference type="Gene3D" id="3.40.640.10">
    <property type="entry name" value="Type I PLP-dependent aspartate aminotransferase-like (Major domain)"/>
    <property type="match status" value="1"/>
</dbReference>
<comment type="miscellaneous">
    <text evidence="4">May also have succinyldiaminopimelate aminotransferase activity, thus carrying out the corresponding step in lysine biosynthesis.</text>
</comment>
<comment type="catalytic activity">
    <reaction evidence="4">
        <text>N(2)-acetyl-L-ornithine + 2-oxoglutarate = N-acetyl-L-glutamate 5-semialdehyde + L-glutamate</text>
        <dbReference type="Rhea" id="RHEA:18049"/>
        <dbReference type="ChEBI" id="CHEBI:16810"/>
        <dbReference type="ChEBI" id="CHEBI:29123"/>
        <dbReference type="ChEBI" id="CHEBI:29985"/>
        <dbReference type="ChEBI" id="CHEBI:57805"/>
        <dbReference type="EC" id="2.6.1.11"/>
    </reaction>
</comment>
<dbReference type="InterPro" id="IPR005814">
    <property type="entry name" value="Aminotrans_3"/>
</dbReference>
<comment type="pathway">
    <text evidence="4">Amino-acid biosynthesis; L-arginine biosynthesis; N(2)-acetyl-L-ornithine from L-glutamate: step 4/4.</text>
</comment>
<accession>A0A094JC82</accession>
<gene>
    <name evidence="4" type="primary">argD</name>
    <name evidence="5" type="ORF">HR45_10935</name>
</gene>
<dbReference type="GO" id="GO:0003992">
    <property type="term" value="F:N2-acetyl-L-ornithine:2-oxoglutarate 5-aminotransferase activity"/>
    <property type="evidence" value="ECO:0007669"/>
    <property type="project" value="UniProtKB-UniRule"/>
</dbReference>
<dbReference type="GO" id="GO:0030170">
    <property type="term" value="F:pyridoxal phosphate binding"/>
    <property type="evidence" value="ECO:0007669"/>
    <property type="project" value="InterPro"/>
</dbReference>
<dbReference type="EC" id="2.6.1.11" evidence="4"/>
<evidence type="ECO:0000256" key="1">
    <source>
        <dbReference type="ARBA" id="ARBA00022576"/>
    </source>
</evidence>
<evidence type="ECO:0000313" key="5">
    <source>
        <dbReference type="EMBL" id="KFZ37515.1"/>
    </source>
</evidence>
<reference evidence="5 6" key="1">
    <citation type="submission" date="2014-06" db="EMBL/GenBank/DDBJ databases">
        <title>Shewanella sp. YQH10.</title>
        <authorList>
            <person name="Liu Y."/>
            <person name="Zeng R."/>
        </authorList>
    </citation>
    <scope>NUCLEOTIDE SEQUENCE [LARGE SCALE GENOMIC DNA]</scope>
    <source>
        <strain evidence="5 6">YQH10</strain>
    </source>
</reference>
<dbReference type="eggNOG" id="COG4992">
    <property type="taxonomic scope" value="Bacteria"/>
</dbReference>
<dbReference type="SUPFAM" id="SSF53383">
    <property type="entry name" value="PLP-dependent transferases"/>
    <property type="match status" value="1"/>
</dbReference>
<dbReference type="Pfam" id="PF00202">
    <property type="entry name" value="Aminotran_3"/>
    <property type="match status" value="1"/>
</dbReference>
<dbReference type="STRING" id="1515746.HR45_10935"/>
<organism evidence="5 6">
    <name type="scientific">Shewanella mangrovi</name>
    <dbReference type="NCBI Taxonomy" id="1515746"/>
    <lineage>
        <taxon>Bacteria</taxon>
        <taxon>Pseudomonadati</taxon>
        <taxon>Pseudomonadota</taxon>
        <taxon>Gammaproteobacteria</taxon>
        <taxon>Alteromonadales</taxon>
        <taxon>Shewanellaceae</taxon>
        <taxon>Shewanella</taxon>
    </lineage>
</organism>
<dbReference type="NCBIfam" id="NF002325">
    <property type="entry name" value="PRK01278.1"/>
    <property type="match status" value="1"/>
</dbReference>
<dbReference type="Proteomes" id="UP000029264">
    <property type="component" value="Unassembled WGS sequence"/>
</dbReference>
<evidence type="ECO:0000313" key="6">
    <source>
        <dbReference type="Proteomes" id="UP000029264"/>
    </source>
</evidence>
<dbReference type="HAMAP" id="MF_01107">
    <property type="entry name" value="ArgD_aminotrans_3"/>
    <property type="match status" value="1"/>
</dbReference>
<sequence>MTVEMKLTREQFDEVMVPNYAPSPVIPVKGEGSRVWDQQGTEFIDFAGGIAVTALGHCHPALVTALKEQGEKLWHLSNVMTNEPALALATKLVNATFADKVFFANSGAEANEAALKLARRYAFDKYGEGKDQIIAFDKAFHGRTFFTVSVGGQATYSDGFGPKPQGITHIPYNDIAALEATMSDSTCAIMIEPLQGEGGIISPEPEFLSKVRELADKYNALVIFDEVQTGVGRTGDLYAYMGTDVTPDILTTAKAIGGGFPLAAMLTTNEIAAHFKVGTHGSTYGGNPLACAVGNAVIDIVNTPEVLDGVKQREQLFRDGLNAINDKYHVFSQIRGKGLLLGGVLNEKYQGRSRDFLLASIDNGLMTLVAGANVVRFAPSLIIPEADIAEGLKRFEAAVAQIVTA</sequence>
<keyword evidence="6" id="KW-1185">Reference proteome</keyword>
<dbReference type="InterPro" id="IPR015422">
    <property type="entry name" value="PyrdxlP-dep_Trfase_small"/>
</dbReference>
<proteinExistence type="inferred from homology"/>
<comment type="cofactor">
    <cofactor evidence="4">
        <name>pyridoxal 5'-phosphate</name>
        <dbReference type="ChEBI" id="CHEBI:597326"/>
    </cofactor>
    <text evidence="4">Binds 1 pyridoxal phosphate per subunit.</text>
</comment>
<dbReference type="CDD" id="cd00610">
    <property type="entry name" value="OAT_like"/>
    <property type="match status" value="1"/>
</dbReference>
<feature type="modified residue" description="N6-(pyridoxal phosphate)lysine" evidence="4">
    <location>
        <position position="254"/>
    </location>
</feature>
<evidence type="ECO:0000256" key="3">
    <source>
        <dbReference type="ARBA" id="ARBA00022898"/>
    </source>
</evidence>
<dbReference type="GO" id="GO:0042802">
    <property type="term" value="F:identical protein binding"/>
    <property type="evidence" value="ECO:0007669"/>
    <property type="project" value="TreeGrafter"/>
</dbReference>
<dbReference type="InterPro" id="IPR050103">
    <property type="entry name" value="Class-III_PLP-dep_AT"/>
</dbReference>
<keyword evidence="2 4" id="KW-0808">Transferase</keyword>
<comment type="subunit">
    <text evidence="4">Homodimer.</text>
</comment>
<name>A0A094JC82_9GAMM</name>
<feature type="binding site" evidence="4">
    <location>
        <position position="282"/>
    </location>
    <ligand>
        <name>N(2)-acetyl-L-ornithine</name>
        <dbReference type="ChEBI" id="CHEBI:57805"/>
    </ligand>
</feature>
<keyword evidence="4" id="KW-0963">Cytoplasm</keyword>
<dbReference type="RefSeq" id="WP_037442729.1">
    <property type="nucleotide sequence ID" value="NZ_JPEO01000006.1"/>
</dbReference>
<comment type="caution">
    <text evidence="5">The sequence shown here is derived from an EMBL/GenBank/DDBJ whole genome shotgun (WGS) entry which is preliminary data.</text>
</comment>
<evidence type="ECO:0000256" key="2">
    <source>
        <dbReference type="ARBA" id="ARBA00022679"/>
    </source>
</evidence>
<comment type="subcellular location">
    <subcellularLocation>
        <location evidence="4">Cytoplasm</location>
    </subcellularLocation>
</comment>
<dbReference type="NCBIfam" id="NF003468">
    <property type="entry name" value="PRK05093.1"/>
    <property type="match status" value="1"/>
</dbReference>
<dbReference type="Gene3D" id="3.90.1150.10">
    <property type="entry name" value="Aspartate Aminotransferase, domain 1"/>
    <property type="match status" value="1"/>
</dbReference>
<dbReference type="GO" id="GO:0006526">
    <property type="term" value="P:L-arginine biosynthetic process"/>
    <property type="evidence" value="ECO:0007669"/>
    <property type="project" value="UniProtKB-UniRule"/>
</dbReference>
<dbReference type="PIRSF" id="PIRSF000521">
    <property type="entry name" value="Transaminase_4ab_Lys_Orn"/>
    <property type="match status" value="1"/>
</dbReference>
<dbReference type="UniPathway" id="UPA00068">
    <property type="reaction ID" value="UER00109"/>
</dbReference>
<dbReference type="NCBIfam" id="TIGR03246">
    <property type="entry name" value="arg_catab_astC"/>
    <property type="match status" value="1"/>
</dbReference>
<dbReference type="NCBIfam" id="TIGR00707">
    <property type="entry name" value="argD"/>
    <property type="match status" value="1"/>
</dbReference>
<dbReference type="InterPro" id="IPR015424">
    <property type="entry name" value="PyrdxlP-dep_Trfase"/>
</dbReference>
<keyword evidence="4" id="KW-0055">Arginine biosynthesis</keyword>
<feature type="binding site" evidence="4">
    <location>
        <begin position="107"/>
        <end position="108"/>
    </location>
    <ligand>
        <name>pyridoxal 5'-phosphate</name>
        <dbReference type="ChEBI" id="CHEBI:597326"/>
    </ligand>
</feature>
<dbReference type="EMBL" id="JPEO01000006">
    <property type="protein sequence ID" value="KFZ37515.1"/>
    <property type="molecule type" value="Genomic_DNA"/>
</dbReference>
<dbReference type="InterPro" id="IPR049704">
    <property type="entry name" value="Aminotrans_3_PPA_site"/>
</dbReference>
<dbReference type="PANTHER" id="PTHR11986:SF113">
    <property type="entry name" value="SUCCINYLORNITHINE TRANSAMINASE"/>
    <property type="match status" value="1"/>
</dbReference>
<dbReference type="InterPro" id="IPR015421">
    <property type="entry name" value="PyrdxlP-dep_Trfase_major"/>
</dbReference>
<evidence type="ECO:0000256" key="4">
    <source>
        <dbReference type="HAMAP-Rule" id="MF_01107"/>
    </source>
</evidence>
<feature type="binding site" evidence="4">
    <location>
        <position position="143"/>
    </location>
    <ligand>
        <name>N(2)-acetyl-L-ornithine</name>
        <dbReference type="ChEBI" id="CHEBI:57805"/>
    </ligand>
</feature>
<dbReference type="NCBIfam" id="NF009047">
    <property type="entry name" value="PRK12381.1"/>
    <property type="match status" value="1"/>
</dbReference>
<keyword evidence="1 4" id="KW-0032">Aminotransferase</keyword>
<feature type="binding site" evidence="4">
    <location>
        <position position="283"/>
    </location>
    <ligand>
        <name>pyridoxal 5'-phosphate</name>
        <dbReference type="ChEBI" id="CHEBI:597326"/>
    </ligand>
</feature>
<comment type="similarity">
    <text evidence="4">Belongs to the class-III pyridoxal-phosphate-dependent aminotransferase family. ArgD subfamily.</text>
</comment>
<dbReference type="OrthoDB" id="9801052at2"/>
<dbReference type="PROSITE" id="PS00600">
    <property type="entry name" value="AA_TRANSFER_CLASS_3"/>
    <property type="match status" value="1"/>
</dbReference>
<keyword evidence="3 4" id="KW-0663">Pyridoxal phosphate</keyword>
<protein>
    <recommendedName>
        <fullName evidence="4">Acetylornithine aminotransferase</fullName>
        <shortName evidence="4">ACOAT</shortName>
        <ecNumber evidence="4">2.6.1.11</ecNumber>
    </recommendedName>
</protein>
<dbReference type="PANTHER" id="PTHR11986">
    <property type="entry name" value="AMINOTRANSFERASE CLASS III"/>
    <property type="match status" value="1"/>
</dbReference>
<dbReference type="FunFam" id="3.40.640.10:FF:000004">
    <property type="entry name" value="Acetylornithine aminotransferase"/>
    <property type="match status" value="1"/>
</dbReference>
<feature type="binding site" evidence="4">
    <location>
        <begin position="225"/>
        <end position="228"/>
    </location>
    <ligand>
        <name>pyridoxal 5'-phosphate</name>
        <dbReference type="ChEBI" id="CHEBI:597326"/>
    </ligand>
</feature>
<feature type="binding site" evidence="4">
    <location>
        <position position="140"/>
    </location>
    <ligand>
        <name>pyridoxal 5'-phosphate</name>
        <dbReference type="ChEBI" id="CHEBI:597326"/>
    </ligand>
</feature>
<dbReference type="InterPro" id="IPR004636">
    <property type="entry name" value="AcOrn/SuccOrn_fam"/>
</dbReference>
<dbReference type="InterPro" id="IPR017652">
    <property type="entry name" value="Ac/SucOrn_transaminase_bac"/>
</dbReference>
<dbReference type="GO" id="GO:0005737">
    <property type="term" value="C:cytoplasm"/>
    <property type="evidence" value="ECO:0007669"/>
    <property type="project" value="UniProtKB-SubCell"/>
</dbReference>
<dbReference type="AlphaFoldDB" id="A0A094JC82"/>